<dbReference type="OrthoDB" id="10065089at2759"/>
<evidence type="ECO:0000313" key="2">
    <source>
        <dbReference type="Proteomes" id="UP001152795"/>
    </source>
</evidence>
<dbReference type="EMBL" id="CACRXK020000207">
    <property type="protein sequence ID" value="CAB3979549.1"/>
    <property type="molecule type" value="Genomic_DNA"/>
</dbReference>
<organism evidence="1 2">
    <name type="scientific">Paramuricea clavata</name>
    <name type="common">Red gorgonian</name>
    <name type="synonym">Violescent sea-whip</name>
    <dbReference type="NCBI Taxonomy" id="317549"/>
    <lineage>
        <taxon>Eukaryota</taxon>
        <taxon>Metazoa</taxon>
        <taxon>Cnidaria</taxon>
        <taxon>Anthozoa</taxon>
        <taxon>Octocorallia</taxon>
        <taxon>Malacalcyonacea</taxon>
        <taxon>Plexauridae</taxon>
        <taxon>Paramuricea</taxon>
    </lineage>
</organism>
<comment type="caution">
    <text evidence="1">The sequence shown here is derived from an EMBL/GenBank/DDBJ whole genome shotgun (WGS) entry which is preliminary data.</text>
</comment>
<dbReference type="PANTHER" id="PTHR46954">
    <property type="entry name" value="C2H2-TYPE DOMAIN-CONTAINING PROTEIN"/>
    <property type="match status" value="1"/>
</dbReference>
<dbReference type="AlphaFoldDB" id="A0A6S7FTT8"/>
<reference evidence="1" key="1">
    <citation type="submission" date="2020-04" db="EMBL/GenBank/DDBJ databases">
        <authorList>
            <person name="Alioto T."/>
            <person name="Alioto T."/>
            <person name="Gomez Garrido J."/>
        </authorList>
    </citation>
    <scope>NUCLEOTIDE SEQUENCE</scope>
    <source>
        <strain evidence="1">A484AB</strain>
    </source>
</reference>
<name>A0A6S7FTT8_PARCT</name>
<sequence length="387" mass="43513">MDEIEPEIRKKLCGKEEGIRGRPRKPNSTGTAEDELLKTITAIAITGSASDDRRRTEMIRTVKTLDDLTDELQKRGYQLSRSAVYLRLLPRKSLSIEGKRHVKTAPVRLIRAQNTQHRNHPDTKFARSSIQSLEEIASLLGPEEVTFHSQDDKARVPIGLTAANKQSPMMMHMQYRVQLSDHDFVVAKSHKLIPSVIAAMKVKENCIGEQGVTYSGPTYVGIRSAKHTSSSAYAYLKDMNRVCELSEFKESLFTSDGISKPIMMVTVDGGPDENPRYKKTIKCSISYFLQHDLDAFYLATNAPGRSAFNRVERRMAPLSHDLAGVVLPHDTYGTHLSARNETVDKELEVKNFAKAGETLAEIWGKTVIDGYDILLLSTFLRNMKRPY</sequence>
<dbReference type="Proteomes" id="UP001152795">
    <property type="component" value="Unassembled WGS sequence"/>
</dbReference>
<gene>
    <name evidence="1" type="ORF">PACLA_8A021832</name>
</gene>
<protein>
    <submittedName>
        <fullName evidence="1">Uncharacterized protein</fullName>
    </submittedName>
</protein>
<evidence type="ECO:0000313" key="1">
    <source>
        <dbReference type="EMBL" id="CAB3979549.1"/>
    </source>
</evidence>
<keyword evidence="2" id="KW-1185">Reference proteome</keyword>
<dbReference type="PANTHER" id="PTHR46954:SF1">
    <property type="entry name" value="C2H2-TYPE DOMAIN-CONTAINING PROTEIN"/>
    <property type="match status" value="1"/>
</dbReference>
<proteinExistence type="predicted"/>
<accession>A0A6S7FTT8</accession>